<evidence type="ECO:0000313" key="6">
    <source>
        <dbReference type="EMBL" id="MBB3156457.1"/>
    </source>
</evidence>
<dbReference type="GO" id="GO:0000976">
    <property type="term" value="F:transcription cis-regulatory region binding"/>
    <property type="evidence" value="ECO:0007669"/>
    <property type="project" value="TreeGrafter"/>
</dbReference>
<dbReference type="InterPro" id="IPR036271">
    <property type="entry name" value="Tet_transcr_reg_TetR-rel_C_sf"/>
</dbReference>
<keyword evidence="1" id="KW-0805">Transcription regulation</keyword>
<keyword evidence="3" id="KW-0804">Transcription</keyword>
<gene>
    <name evidence="6" type="ORF">FHS07_000141</name>
</gene>
<dbReference type="EMBL" id="JACHXY010000001">
    <property type="protein sequence ID" value="MBB3156457.1"/>
    <property type="molecule type" value="Genomic_DNA"/>
</dbReference>
<evidence type="ECO:0000256" key="1">
    <source>
        <dbReference type="ARBA" id="ARBA00023015"/>
    </source>
</evidence>
<proteinExistence type="predicted"/>
<sequence length="208" mass="22262">MSHTGVRRDARENRAKLVSAARQAYSFDAGEPSLDEIAAQAGVGIATLHRHFPKREDLVTAVFQHIVDDELAPLVDDEPAGSTSLEALYAVFARILSIIASERGLLTTAGVFETVTDTIIGSFRPRLGTLLAQAQQDGLVRADLVEDDLVSLILMLISTIVGTPAGSDGWRRYLTLTLDAFSTPTPSPLPAVGASSRDLIRTSPLLGR</sequence>
<dbReference type="PANTHER" id="PTHR30055">
    <property type="entry name" value="HTH-TYPE TRANSCRIPTIONAL REGULATOR RUTR"/>
    <property type="match status" value="1"/>
</dbReference>
<comment type="caution">
    <text evidence="6">The sequence shown here is derived from an EMBL/GenBank/DDBJ whole genome shotgun (WGS) entry which is preliminary data.</text>
</comment>
<dbReference type="InterPro" id="IPR049445">
    <property type="entry name" value="TetR_SbtR-like_C"/>
</dbReference>
<keyword evidence="2 4" id="KW-0238">DNA-binding</keyword>
<dbReference type="GO" id="GO:0003700">
    <property type="term" value="F:DNA-binding transcription factor activity"/>
    <property type="evidence" value="ECO:0007669"/>
    <property type="project" value="TreeGrafter"/>
</dbReference>
<dbReference type="PANTHER" id="PTHR30055:SF234">
    <property type="entry name" value="HTH-TYPE TRANSCRIPTIONAL REGULATOR BETI"/>
    <property type="match status" value="1"/>
</dbReference>
<evidence type="ECO:0000313" key="7">
    <source>
        <dbReference type="Proteomes" id="UP000543579"/>
    </source>
</evidence>
<reference evidence="6 7" key="1">
    <citation type="submission" date="2020-08" db="EMBL/GenBank/DDBJ databases">
        <title>Genomic Encyclopedia of Type Strains, Phase III (KMG-III): the genomes of soil and plant-associated and newly described type strains.</title>
        <authorList>
            <person name="Whitman W."/>
        </authorList>
    </citation>
    <scope>NUCLEOTIDE SEQUENCE [LARGE SCALE GENOMIC DNA]</scope>
    <source>
        <strain evidence="6 7">CECT 8356</strain>
    </source>
</reference>
<dbReference type="InterPro" id="IPR009057">
    <property type="entry name" value="Homeodomain-like_sf"/>
</dbReference>
<dbReference type="RefSeq" id="WP_183418007.1">
    <property type="nucleotide sequence ID" value="NZ_JACHXY010000001.1"/>
</dbReference>
<dbReference type="Proteomes" id="UP000543579">
    <property type="component" value="Unassembled WGS sequence"/>
</dbReference>
<feature type="domain" description="HTH tetR-type" evidence="5">
    <location>
        <begin position="11"/>
        <end position="70"/>
    </location>
</feature>
<protein>
    <submittedName>
        <fullName evidence="6">AcrR family transcriptional regulator</fullName>
    </submittedName>
</protein>
<evidence type="ECO:0000256" key="4">
    <source>
        <dbReference type="PROSITE-ProRule" id="PRU00335"/>
    </source>
</evidence>
<dbReference type="Pfam" id="PF21597">
    <property type="entry name" value="TetR_C_43"/>
    <property type="match status" value="1"/>
</dbReference>
<dbReference type="Gene3D" id="1.10.357.10">
    <property type="entry name" value="Tetracycline Repressor, domain 2"/>
    <property type="match status" value="1"/>
</dbReference>
<dbReference type="InterPro" id="IPR050109">
    <property type="entry name" value="HTH-type_TetR-like_transc_reg"/>
</dbReference>
<dbReference type="InterPro" id="IPR001647">
    <property type="entry name" value="HTH_TetR"/>
</dbReference>
<evidence type="ECO:0000256" key="2">
    <source>
        <dbReference type="ARBA" id="ARBA00023125"/>
    </source>
</evidence>
<dbReference type="SUPFAM" id="SSF46689">
    <property type="entry name" value="Homeodomain-like"/>
    <property type="match status" value="1"/>
</dbReference>
<accession>A0A7W5CF34</accession>
<dbReference type="PROSITE" id="PS50977">
    <property type="entry name" value="HTH_TETR_2"/>
    <property type="match status" value="1"/>
</dbReference>
<evidence type="ECO:0000259" key="5">
    <source>
        <dbReference type="PROSITE" id="PS50977"/>
    </source>
</evidence>
<organism evidence="6 7">
    <name type="scientific">Microbacterium proteolyticum</name>
    <dbReference type="NCBI Taxonomy" id="1572644"/>
    <lineage>
        <taxon>Bacteria</taxon>
        <taxon>Bacillati</taxon>
        <taxon>Actinomycetota</taxon>
        <taxon>Actinomycetes</taxon>
        <taxon>Micrococcales</taxon>
        <taxon>Microbacteriaceae</taxon>
        <taxon>Microbacterium</taxon>
    </lineage>
</organism>
<name>A0A7W5CF34_9MICO</name>
<feature type="DNA-binding region" description="H-T-H motif" evidence="4">
    <location>
        <begin position="33"/>
        <end position="52"/>
    </location>
</feature>
<dbReference type="SUPFAM" id="SSF48498">
    <property type="entry name" value="Tetracyclin repressor-like, C-terminal domain"/>
    <property type="match status" value="1"/>
</dbReference>
<dbReference type="AlphaFoldDB" id="A0A7W5CF34"/>
<dbReference type="Pfam" id="PF00440">
    <property type="entry name" value="TetR_N"/>
    <property type="match status" value="1"/>
</dbReference>
<evidence type="ECO:0000256" key="3">
    <source>
        <dbReference type="ARBA" id="ARBA00023163"/>
    </source>
</evidence>